<comment type="caution">
    <text evidence="6">The sequence shown here is derived from an EMBL/GenBank/DDBJ whole genome shotgun (WGS) entry which is preliminary data.</text>
</comment>
<dbReference type="EMBL" id="PTJO01000004">
    <property type="protein sequence ID" value="RNE48987.1"/>
    <property type="molecule type" value="Genomic_DNA"/>
</dbReference>
<dbReference type="RefSeq" id="WP_123048122.1">
    <property type="nucleotide sequence ID" value="NZ_PTJO01000004.1"/>
</dbReference>
<proteinExistence type="predicted"/>
<evidence type="ECO:0000259" key="5">
    <source>
        <dbReference type="Pfam" id="PF02897"/>
    </source>
</evidence>
<dbReference type="GO" id="GO:0005829">
    <property type="term" value="C:cytosol"/>
    <property type="evidence" value="ECO:0007669"/>
    <property type="project" value="TreeGrafter"/>
</dbReference>
<evidence type="ECO:0000313" key="7">
    <source>
        <dbReference type="Proteomes" id="UP000266975"/>
    </source>
</evidence>
<dbReference type="Proteomes" id="UP000266975">
    <property type="component" value="Unassembled WGS sequence"/>
</dbReference>
<dbReference type="InterPro" id="IPR051167">
    <property type="entry name" value="Prolyl_oligopep/macrocyclase"/>
</dbReference>
<dbReference type="InterPro" id="IPR002470">
    <property type="entry name" value="Peptidase_S9A"/>
</dbReference>
<dbReference type="SUPFAM" id="SSF50993">
    <property type="entry name" value="Peptidase/esterase 'gauge' domain"/>
    <property type="match status" value="1"/>
</dbReference>
<dbReference type="PRINTS" id="PR00862">
    <property type="entry name" value="PROLIGOPTASE"/>
</dbReference>
<evidence type="ECO:0000313" key="6">
    <source>
        <dbReference type="EMBL" id="RNE48987.1"/>
    </source>
</evidence>
<feature type="domain" description="Peptidase S9A N-terminal" evidence="5">
    <location>
        <begin position="5"/>
        <end position="392"/>
    </location>
</feature>
<name>A0A3M8K6Z5_9CORY</name>
<dbReference type="GO" id="GO:0004252">
    <property type="term" value="F:serine-type endopeptidase activity"/>
    <property type="evidence" value="ECO:0007669"/>
    <property type="project" value="InterPro"/>
</dbReference>
<protein>
    <submittedName>
        <fullName evidence="6">S9 family peptidase</fullName>
    </submittedName>
</protein>
<dbReference type="Gene3D" id="2.130.10.120">
    <property type="entry name" value="Prolyl oligopeptidase, N-terminal domain"/>
    <property type="match status" value="1"/>
</dbReference>
<dbReference type="AlphaFoldDB" id="A0A3M8K6Z5"/>
<dbReference type="InterPro" id="IPR023302">
    <property type="entry name" value="Pept_S9A_N"/>
</dbReference>
<dbReference type="PANTHER" id="PTHR42881:SF13">
    <property type="entry name" value="PROLYL ENDOPEPTIDASE"/>
    <property type="match status" value="1"/>
</dbReference>
<evidence type="ECO:0000256" key="1">
    <source>
        <dbReference type="ARBA" id="ARBA00022670"/>
    </source>
</evidence>
<dbReference type="OrthoDB" id="9801421at2"/>
<dbReference type="GO" id="GO:0006508">
    <property type="term" value="P:proteolysis"/>
    <property type="evidence" value="ECO:0007669"/>
    <property type="project" value="UniProtKB-KW"/>
</dbReference>
<dbReference type="GO" id="GO:0070012">
    <property type="term" value="F:oligopeptidase activity"/>
    <property type="evidence" value="ECO:0007669"/>
    <property type="project" value="TreeGrafter"/>
</dbReference>
<evidence type="ECO:0000259" key="4">
    <source>
        <dbReference type="Pfam" id="PF00326"/>
    </source>
</evidence>
<feature type="domain" description="Peptidase S9 prolyl oligopeptidase catalytic" evidence="4">
    <location>
        <begin position="463"/>
        <end position="668"/>
    </location>
</feature>
<keyword evidence="7" id="KW-1185">Reference proteome</keyword>
<gene>
    <name evidence="6" type="ORF">C5L39_06805</name>
</gene>
<dbReference type="InterPro" id="IPR029058">
    <property type="entry name" value="AB_hydrolase_fold"/>
</dbReference>
<keyword evidence="1" id="KW-0645">Protease</keyword>
<reference evidence="6 7" key="1">
    <citation type="submission" date="2018-02" db="EMBL/GenBank/DDBJ databases">
        <title>Corynebacterium alimpuense sp. nov., a marine obligate actinomycete isolated from sediments of Valparaiso bay, Chile.</title>
        <authorList>
            <person name="Claverias F."/>
            <person name="Gonzales-Siles L."/>
            <person name="Salva-Serra F."/>
            <person name="Inganaes E."/>
            <person name="Molin K."/>
            <person name="Cumsille A."/>
            <person name="Undabarrena A."/>
            <person name="Couve E."/>
            <person name="Moore E.R.B."/>
            <person name="Gomila M."/>
            <person name="Camara B."/>
        </authorList>
    </citation>
    <scope>NUCLEOTIDE SEQUENCE [LARGE SCALE GENOMIC DNA]</scope>
    <source>
        <strain evidence="6 7">CCUG 69366</strain>
    </source>
</reference>
<keyword evidence="2" id="KW-0378">Hydrolase</keyword>
<dbReference type="Gene3D" id="3.40.50.1820">
    <property type="entry name" value="alpha/beta hydrolase"/>
    <property type="match status" value="1"/>
</dbReference>
<accession>A0A3M8K6Z5</accession>
<dbReference type="Pfam" id="PF02897">
    <property type="entry name" value="Peptidase_S9_N"/>
    <property type="match status" value="1"/>
</dbReference>
<keyword evidence="3" id="KW-0720">Serine protease</keyword>
<evidence type="ECO:0000256" key="2">
    <source>
        <dbReference type="ARBA" id="ARBA00022801"/>
    </source>
</evidence>
<sequence>MNNHYLETIDDPKALDWARTWSAATASGVDKHAERDLLRGRIRAALDIDDKIAFVSRRGDYLYNFWRDADHERGLWRRSTLDSYLSEEPEWEVLLDVDKLAAAEEVNWVWKGAHVLTPSYDRALVRLSRGGADAVVVREFDLVSGSFVSDDPFTLPEAKSDLSWIDRDTLLVGTDIGSDALTSSGYPAQVRVWRRGHNIADAELYTAGQHEDVAVGAWVDKTPGFERIVTSRALDFYHSQQSVAAGLSPNTVPQRLEVPEDCETVIHQQWLFVAPREQFAGIPAGGLGVIELDNFLAGDRDLRAVFTPDAHVSFQSMAFSANFIILTLLNDVATHLQVHELADPAGPARAIELPELVTASVVATSPLDGDEVWLATSSFTQPATLYRIELAESLVPEPVRQAPALFDTAGLSTRQHWVSSADGTYLPYFITGDFSRGPRPTLVGGYGGFEVSLQPGFSAVRGIAWLERGNFFVQPNLRGGGEFGPSWHSQVVKTNRHKVWEDHQAVLEDLVARGYATAEQICIRGGSNGGLLTSGALTRYPEAFGAAVIQVPLTDMLRYHTWSAGASWMAEYGDPADPAERASLESWSPLHNVVDQKQRPYPPALVTTSTRDDRVHPAHARLFAEALREAGQPVDYTENTEGGHAGAADNAQTAEVESLIYTWLIQQVEEDR</sequence>
<dbReference type="InterPro" id="IPR001375">
    <property type="entry name" value="Peptidase_S9_cat"/>
</dbReference>
<dbReference type="PANTHER" id="PTHR42881">
    <property type="entry name" value="PROLYL ENDOPEPTIDASE"/>
    <property type="match status" value="1"/>
</dbReference>
<evidence type="ECO:0000256" key="3">
    <source>
        <dbReference type="ARBA" id="ARBA00022825"/>
    </source>
</evidence>
<organism evidence="6 7">
    <name type="scientific">Corynebacterium alimapuense</name>
    <dbReference type="NCBI Taxonomy" id="1576874"/>
    <lineage>
        <taxon>Bacteria</taxon>
        <taxon>Bacillati</taxon>
        <taxon>Actinomycetota</taxon>
        <taxon>Actinomycetes</taxon>
        <taxon>Mycobacteriales</taxon>
        <taxon>Corynebacteriaceae</taxon>
        <taxon>Corynebacterium</taxon>
    </lineage>
</organism>
<dbReference type="SUPFAM" id="SSF53474">
    <property type="entry name" value="alpha/beta-Hydrolases"/>
    <property type="match status" value="1"/>
</dbReference>
<dbReference type="Pfam" id="PF00326">
    <property type="entry name" value="Peptidase_S9"/>
    <property type="match status" value="1"/>
</dbReference>